<accession>A0ABN6ZBH6</accession>
<evidence type="ECO:0000313" key="2">
    <source>
        <dbReference type="EMBL" id="BEH91139.1"/>
    </source>
</evidence>
<sequence length="257" mass="29294">MYLDLFIIQNLIYDYLILNGVAILTEERMKLSRLSLGLLSSLVLSAMLFMIDFTALAGGVPIVVLLIVFSKGNLKGFITKTLYFYCLSFILSGSIYTISHFIKFDLTIVPYICVLMVLSFVVTLIYILKVRWLNSQQLIDQFIYEVRIFCGSTELKGSGFVDTGNHLTDEKTALPIMMVPKEMLCLGEIEEFLNRQSISSWSTGYSVINDDQQRLLVFKPTLLLINDKVIQNVLIGVVENQFYEYDFLLQPSIVRSI</sequence>
<proteinExistence type="predicted"/>
<name>A0ABN6ZBH6_9FIRM</name>
<dbReference type="RefSeq" id="WP_161831710.1">
    <property type="nucleotide sequence ID" value="NZ_AP028127.1"/>
</dbReference>
<reference evidence="2" key="1">
    <citation type="journal article" date="2024" name="Int. J. Syst. Evol. Microbiol.">
        <title>Turicibacter faecis sp. nov., isolated from faeces of heart failure mouse model.</title>
        <authorList>
            <person name="Imamura Y."/>
            <person name="Motooka D."/>
            <person name="Nakajima Y."/>
            <person name="Ito S."/>
            <person name="Kitakaze M."/>
            <person name="Iida T."/>
            <person name="Nakamura S."/>
        </authorList>
    </citation>
    <scope>NUCLEOTIDE SEQUENCE</scope>
    <source>
        <strain evidence="2">TC023</strain>
    </source>
</reference>
<feature type="transmembrane region" description="Helical" evidence="1">
    <location>
        <begin position="108"/>
        <end position="128"/>
    </location>
</feature>
<keyword evidence="1" id="KW-0812">Transmembrane</keyword>
<dbReference type="Pfam" id="PF03419">
    <property type="entry name" value="Peptidase_U4"/>
    <property type="match status" value="1"/>
</dbReference>
<keyword evidence="1" id="KW-0472">Membrane</keyword>
<evidence type="ECO:0000313" key="3">
    <source>
        <dbReference type="Proteomes" id="UP001432099"/>
    </source>
</evidence>
<dbReference type="Proteomes" id="UP001432099">
    <property type="component" value="Chromosome"/>
</dbReference>
<protein>
    <recommendedName>
        <fullName evidence="4">Sigma-E processing peptidase SpoIIGA</fullName>
    </recommendedName>
</protein>
<dbReference type="EMBL" id="AP028127">
    <property type="protein sequence ID" value="BEH91139.1"/>
    <property type="molecule type" value="Genomic_DNA"/>
</dbReference>
<feature type="transmembrane region" description="Helical" evidence="1">
    <location>
        <begin position="53"/>
        <end position="70"/>
    </location>
</feature>
<keyword evidence="1" id="KW-1133">Transmembrane helix</keyword>
<keyword evidence="3" id="KW-1185">Reference proteome</keyword>
<feature type="transmembrane region" description="Helical" evidence="1">
    <location>
        <begin position="82"/>
        <end position="102"/>
    </location>
</feature>
<dbReference type="InterPro" id="IPR005081">
    <property type="entry name" value="SpoIIGA"/>
</dbReference>
<gene>
    <name evidence="2" type="ORF">T23_12410</name>
</gene>
<organism evidence="2 3">
    <name type="scientific">Turicibacter faecis</name>
    <dbReference type="NCBI Taxonomy" id="2963365"/>
    <lineage>
        <taxon>Bacteria</taxon>
        <taxon>Bacillati</taxon>
        <taxon>Bacillota</taxon>
        <taxon>Erysipelotrichia</taxon>
        <taxon>Erysipelotrichales</taxon>
        <taxon>Turicibacteraceae</taxon>
        <taxon>Turicibacter</taxon>
    </lineage>
</organism>
<evidence type="ECO:0000256" key="1">
    <source>
        <dbReference type="SAM" id="Phobius"/>
    </source>
</evidence>
<evidence type="ECO:0008006" key="4">
    <source>
        <dbReference type="Google" id="ProtNLM"/>
    </source>
</evidence>